<dbReference type="Gene3D" id="1.10.3290.10">
    <property type="entry name" value="Fido-like domain"/>
    <property type="match status" value="1"/>
</dbReference>
<dbReference type="InterPro" id="IPR040198">
    <property type="entry name" value="Fido_containing"/>
</dbReference>
<feature type="binding site" evidence="2">
    <location>
        <begin position="245"/>
        <end position="246"/>
    </location>
    <ligand>
        <name>ATP</name>
        <dbReference type="ChEBI" id="CHEBI:30616"/>
    </ligand>
</feature>
<feature type="domain" description="Fido" evidence="3">
    <location>
        <begin position="110"/>
        <end position="280"/>
    </location>
</feature>
<feature type="binding site" evidence="2">
    <location>
        <begin position="156"/>
        <end position="159"/>
    </location>
    <ligand>
        <name>ATP</name>
        <dbReference type="ChEBI" id="CHEBI:30616"/>
    </ligand>
</feature>
<evidence type="ECO:0000256" key="2">
    <source>
        <dbReference type="PIRSR" id="PIRSR640198-2"/>
    </source>
</evidence>
<accession>A0A2N1IRV2</accession>
<gene>
    <name evidence="4" type="ORF">CXB65_15520</name>
</gene>
<name>A0A2N1IRV2_9PSED</name>
<dbReference type="PROSITE" id="PS51459">
    <property type="entry name" value="FIDO"/>
    <property type="match status" value="1"/>
</dbReference>
<evidence type="ECO:0000259" key="3">
    <source>
        <dbReference type="PROSITE" id="PS51459"/>
    </source>
</evidence>
<dbReference type="PANTHER" id="PTHR13504">
    <property type="entry name" value="FIDO DOMAIN-CONTAINING PROTEIN DDB_G0283145"/>
    <property type="match status" value="1"/>
</dbReference>
<dbReference type="AlphaFoldDB" id="A0A2N1IRV2"/>
<dbReference type="EMBL" id="PJCG01000022">
    <property type="protein sequence ID" value="PKI22306.1"/>
    <property type="molecule type" value="Genomic_DNA"/>
</dbReference>
<organism evidence="4 5">
    <name type="scientific">Pseudomonas monteilii</name>
    <dbReference type="NCBI Taxonomy" id="76759"/>
    <lineage>
        <taxon>Bacteria</taxon>
        <taxon>Pseudomonadati</taxon>
        <taxon>Pseudomonadota</taxon>
        <taxon>Gammaproteobacteria</taxon>
        <taxon>Pseudomonadales</taxon>
        <taxon>Pseudomonadaceae</taxon>
        <taxon>Pseudomonas</taxon>
    </lineage>
</organism>
<sequence length="396" mass="45222">MSFTPCIPPNKAPEELQDQIVQVMRLDAELHGKIPRPLRVPMTNLLRVVNSYYSNKIEGNSAVPADILRAEQAADVPLEVKASKDFLEIKRHIEAQRRLNDDPINAVEVCTRNTISRLHREFYVGVPVEMLDIPINEQGDVVRMVPGVFREYDVKVGQHVPPTVEQMHTHLGHFERVYRLDRIHGLSRFLVAAAAHHRLMWIHPFMDGNGRTGRLFTDQYLKAAGFSGYGLWSMSRGFARNTALYYDMLNAADRPRKSGQDGRGILSDSGLMRWSRYFAETALEQVQYFCMQLDPERLSERIDVYFEMRSRGALSDGKGNALPELRIEARDVYKTLLYLGDQPRAVLQARLGVGERTTRGLLSQMAKEGLVTLDGRKPVSLNLSRHSIEFLFPYLW</sequence>
<evidence type="ECO:0000313" key="4">
    <source>
        <dbReference type="EMBL" id="PKI22306.1"/>
    </source>
</evidence>
<feature type="binding site" evidence="2">
    <location>
        <begin position="207"/>
        <end position="214"/>
    </location>
    <ligand>
        <name>ATP</name>
        <dbReference type="ChEBI" id="CHEBI:30616"/>
    </ligand>
</feature>
<evidence type="ECO:0000256" key="1">
    <source>
        <dbReference type="PIRSR" id="PIRSR640198-1"/>
    </source>
</evidence>
<proteinExistence type="predicted"/>
<dbReference type="GO" id="GO:0005524">
    <property type="term" value="F:ATP binding"/>
    <property type="evidence" value="ECO:0007669"/>
    <property type="project" value="UniProtKB-KW"/>
</dbReference>
<dbReference type="Proteomes" id="UP000233399">
    <property type="component" value="Unassembled WGS sequence"/>
</dbReference>
<comment type="caution">
    <text evidence="4">The sequence shown here is derived from an EMBL/GenBank/DDBJ whole genome shotgun (WGS) entry which is preliminary data.</text>
</comment>
<dbReference type="InterPro" id="IPR003812">
    <property type="entry name" value="Fido"/>
</dbReference>
<reference evidence="4 5" key="1">
    <citation type="submission" date="2017-12" db="EMBL/GenBank/DDBJ databases">
        <title>Isolation and characterization of an aerobic denitrifying Pseudomonas monteilii CY06 from aquaculture ponds.</title>
        <authorList>
            <person name="Ma Q."/>
            <person name="Cai Y."/>
            <person name="He Z."/>
        </authorList>
    </citation>
    <scope>NUCLEOTIDE SEQUENCE [LARGE SCALE GENOMIC DNA]</scope>
    <source>
        <strain evidence="4 5">CY06</strain>
    </source>
</reference>
<dbReference type="PANTHER" id="PTHR13504:SF38">
    <property type="entry name" value="FIDO DOMAIN-CONTAINING PROTEIN"/>
    <property type="match status" value="1"/>
</dbReference>
<protein>
    <submittedName>
        <fullName evidence="4">Fic family protein</fullName>
    </submittedName>
</protein>
<dbReference type="Pfam" id="PF02661">
    <property type="entry name" value="Fic"/>
    <property type="match status" value="1"/>
</dbReference>
<keyword evidence="2" id="KW-0547">Nucleotide-binding</keyword>
<dbReference type="InterPro" id="IPR036597">
    <property type="entry name" value="Fido-like_dom_sf"/>
</dbReference>
<dbReference type="SUPFAM" id="SSF140931">
    <property type="entry name" value="Fic-like"/>
    <property type="match status" value="1"/>
</dbReference>
<feature type="active site" evidence="1">
    <location>
        <position position="203"/>
    </location>
</feature>
<keyword evidence="2" id="KW-0067">ATP-binding</keyword>
<evidence type="ECO:0000313" key="5">
    <source>
        <dbReference type="Proteomes" id="UP000233399"/>
    </source>
</evidence>
<dbReference type="RefSeq" id="WP_101196425.1">
    <property type="nucleotide sequence ID" value="NZ_PJCG01000022.1"/>
</dbReference>